<dbReference type="Pfam" id="PF12171">
    <property type="entry name" value="zf-C2H2_jaz"/>
    <property type="match status" value="1"/>
</dbReference>
<dbReference type="GO" id="GO:0008270">
    <property type="term" value="F:zinc ion binding"/>
    <property type="evidence" value="ECO:0007669"/>
    <property type="project" value="UniProtKB-KW"/>
</dbReference>
<dbReference type="InterPro" id="IPR021966">
    <property type="entry name" value="SF3a60_bindingd"/>
</dbReference>
<dbReference type="InterPro" id="IPR022755">
    <property type="entry name" value="Znf_C2H2_jaz"/>
</dbReference>
<feature type="compositionally biased region" description="Low complexity" evidence="6">
    <location>
        <begin position="299"/>
        <end position="311"/>
    </location>
</feature>
<proteinExistence type="predicted"/>
<evidence type="ECO:0000313" key="12">
    <source>
        <dbReference type="Proteomes" id="UP000077266"/>
    </source>
</evidence>
<keyword evidence="5" id="KW-0539">Nucleus</keyword>
<reference evidence="11 12" key="1">
    <citation type="journal article" date="2016" name="Mol. Biol. Evol.">
        <title>Comparative Genomics of Early-Diverging Mushroom-Forming Fungi Provides Insights into the Origins of Lignocellulose Decay Capabilities.</title>
        <authorList>
            <person name="Nagy L.G."/>
            <person name="Riley R."/>
            <person name="Tritt A."/>
            <person name="Adam C."/>
            <person name="Daum C."/>
            <person name="Floudas D."/>
            <person name="Sun H."/>
            <person name="Yadav J.S."/>
            <person name="Pangilinan J."/>
            <person name="Larsson K.H."/>
            <person name="Matsuura K."/>
            <person name="Barry K."/>
            <person name="Labutti K."/>
            <person name="Kuo R."/>
            <person name="Ohm R.A."/>
            <person name="Bhattacharya S.S."/>
            <person name="Shirouzu T."/>
            <person name="Yoshinaga Y."/>
            <person name="Martin F.M."/>
            <person name="Grigoriev I.V."/>
            <person name="Hibbett D.S."/>
        </authorList>
    </citation>
    <scope>NUCLEOTIDE SEQUENCE [LARGE SCALE GENOMIC DNA]</scope>
    <source>
        <strain evidence="11 12">HHB12029</strain>
    </source>
</reference>
<keyword evidence="4" id="KW-0862">Zinc</keyword>
<dbReference type="GO" id="GO:0000398">
    <property type="term" value="P:mRNA splicing, via spliceosome"/>
    <property type="evidence" value="ECO:0007669"/>
    <property type="project" value="InterPro"/>
</dbReference>
<dbReference type="Gene3D" id="3.30.160.60">
    <property type="entry name" value="Classic Zinc Finger"/>
    <property type="match status" value="1"/>
</dbReference>
<dbReference type="SUPFAM" id="SSF57667">
    <property type="entry name" value="beta-beta-alpha zinc fingers"/>
    <property type="match status" value="1"/>
</dbReference>
<sequence length="516" mass="58553">MDSIFENQRQTHEEIERLQRALSTVLSHSYPTQQAHIANQHKAAQLLDRIVARVHELNSLYEDDDGRKAELNALSAPVAAPGTDDLAEFYTRLGRTREHHMKYPDSVVGAFEAELATLVEEPLAGEYEDEDPLSVMFSGEEAYGRYLDLHSNYIAYTNLKHLRRRPTYLQYLDLLLAVSQTPVHTELPMEARQTKEYEAYLQSLHAYVLSFTKRTRPLNEVDKEQLAAEVEFGSTWDAGQVPDWQDGKKQNGTANGEAGIWCAACQKMYSKQTVYDAHLTSKKHLKAAARQQEGDKQPSNGSAADSNAASNTQQSKNRRLALLTHLTTALLRPLSSTLAETRSNVERRFALTAREREQELLDASTSATTATAAPDSGAAPPAEEEPEEEKIYNPLRLPLGWDGKPIPYWLYKLHGLGVEYRCEICSDHVYMGRKNFDRHFQESRHAFGMRALGLPNTKHFHEITRIEDALALAERLKQEGRQELVQNETTEELEDEDGNVYNRKTYEDLKKQGIIR</sequence>
<dbReference type="STRING" id="1314781.A0A165QZ45"/>
<dbReference type="Proteomes" id="UP000077266">
    <property type="component" value="Unassembled WGS sequence"/>
</dbReference>
<dbReference type="Pfam" id="PF12108">
    <property type="entry name" value="SF3a60_bindingd"/>
    <property type="match status" value="1"/>
</dbReference>
<feature type="region of interest" description="Disordered" evidence="6">
    <location>
        <begin position="285"/>
        <end position="314"/>
    </location>
</feature>
<evidence type="ECO:0008006" key="13">
    <source>
        <dbReference type="Google" id="ProtNLM"/>
    </source>
</evidence>
<feature type="domain" description="Zinc finger double-stranded RNA binding" evidence="9">
    <location>
        <begin position="261"/>
        <end position="284"/>
    </location>
</feature>
<dbReference type="GO" id="GO:0005681">
    <property type="term" value="C:spliceosomal complex"/>
    <property type="evidence" value="ECO:0007669"/>
    <property type="project" value="InterPro"/>
</dbReference>
<evidence type="ECO:0000259" key="8">
    <source>
        <dbReference type="Pfam" id="PF12108"/>
    </source>
</evidence>
<dbReference type="InterPro" id="IPR031774">
    <property type="entry name" value="SF3A3_dom"/>
</dbReference>
<evidence type="ECO:0000256" key="6">
    <source>
        <dbReference type="SAM" id="MobiDB-lite"/>
    </source>
</evidence>
<dbReference type="PANTHER" id="PTHR12786">
    <property type="entry name" value="SPLICING FACTOR SF3A-RELATED"/>
    <property type="match status" value="1"/>
</dbReference>
<dbReference type="OrthoDB" id="2160351at2759"/>
<evidence type="ECO:0000259" key="9">
    <source>
        <dbReference type="Pfam" id="PF12171"/>
    </source>
</evidence>
<dbReference type="InParanoid" id="A0A165QZ45"/>
<dbReference type="EMBL" id="KV425882">
    <property type="protein sequence ID" value="KZW04269.1"/>
    <property type="molecule type" value="Genomic_DNA"/>
</dbReference>
<evidence type="ECO:0000256" key="4">
    <source>
        <dbReference type="ARBA" id="ARBA00022833"/>
    </source>
</evidence>
<evidence type="ECO:0000256" key="2">
    <source>
        <dbReference type="ARBA" id="ARBA00022723"/>
    </source>
</evidence>
<feature type="domain" description="Splicing factor SF3a60 binding" evidence="8">
    <location>
        <begin position="80"/>
        <end position="105"/>
    </location>
</feature>
<protein>
    <recommendedName>
        <fullName evidence="13">RNA splicing factor PRP9</fullName>
    </recommendedName>
</protein>
<dbReference type="InterPro" id="IPR036236">
    <property type="entry name" value="Znf_C2H2_sf"/>
</dbReference>
<accession>A0A165QZ45</accession>
<dbReference type="InterPro" id="IPR024598">
    <property type="entry name" value="SF3a60/Prp9_C"/>
</dbReference>
<evidence type="ECO:0000259" key="10">
    <source>
        <dbReference type="Pfam" id="PF16837"/>
    </source>
</evidence>
<name>A0A165QZ45_EXIGL</name>
<comment type="subcellular location">
    <subcellularLocation>
        <location evidence="1">Nucleus</location>
    </subcellularLocation>
</comment>
<evidence type="ECO:0000259" key="7">
    <source>
        <dbReference type="Pfam" id="PF11931"/>
    </source>
</evidence>
<keyword evidence="12" id="KW-1185">Reference proteome</keyword>
<keyword evidence="2" id="KW-0479">Metal-binding</keyword>
<evidence type="ECO:0000256" key="5">
    <source>
        <dbReference type="ARBA" id="ARBA00023242"/>
    </source>
</evidence>
<feature type="compositionally biased region" description="Low complexity" evidence="6">
    <location>
        <begin position="363"/>
        <end position="381"/>
    </location>
</feature>
<keyword evidence="3" id="KW-0863">Zinc-finger</keyword>
<feature type="domain" description="Splicing factor SF3a60 /Prp9 subunit C-terminal" evidence="7">
    <location>
        <begin position="397"/>
        <end position="515"/>
    </location>
</feature>
<dbReference type="AlphaFoldDB" id="A0A165QZ45"/>
<dbReference type="GO" id="GO:0003723">
    <property type="term" value="F:RNA binding"/>
    <property type="evidence" value="ECO:0007669"/>
    <property type="project" value="InterPro"/>
</dbReference>
<evidence type="ECO:0000256" key="1">
    <source>
        <dbReference type="ARBA" id="ARBA00004123"/>
    </source>
</evidence>
<dbReference type="FunCoup" id="A0A165QZ45">
    <property type="interactions" value="1285"/>
</dbReference>
<evidence type="ECO:0000256" key="3">
    <source>
        <dbReference type="ARBA" id="ARBA00022771"/>
    </source>
</evidence>
<feature type="region of interest" description="Disordered" evidence="6">
    <location>
        <begin position="357"/>
        <end position="389"/>
    </location>
</feature>
<dbReference type="PANTHER" id="PTHR12786:SF2">
    <property type="entry name" value="SPLICING FACTOR 3A SUBUNIT 3"/>
    <property type="match status" value="1"/>
</dbReference>
<dbReference type="InterPro" id="IPR051421">
    <property type="entry name" value="RNA_Proc_DNA_Dmg_Regulator"/>
</dbReference>
<dbReference type="Pfam" id="PF11931">
    <property type="entry name" value="SF3a60_Prp9_C"/>
    <property type="match status" value="1"/>
</dbReference>
<gene>
    <name evidence="11" type="ORF">EXIGLDRAFT_599372</name>
</gene>
<dbReference type="Pfam" id="PF16837">
    <property type="entry name" value="SF3A3"/>
    <property type="match status" value="1"/>
</dbReference>
<feature type="domain" description="SF3A3" evidence="10">
    <location>
        <begin position="136"/>
        <end position="178"/>
    </location>
</feature>
<organism evidence="11 12">
    <name type="scientific">Exidia glandulosa HHB12029</name>
    <dbReference type="NCBI Taxonomy" id="1314781"/>
    <lineage>
        <taxon>Eukaryota</taxon>
        <taxon>Fungi</taxon>
        <taxon>Dikarya</taxon>
        <taxon>Basidiomycota</taxon>
        <taxon>Agaricomycotina</taxon>
        <taxon>Agaricomycetes</taxon>
        <taxon>Auriculariales</taxon>
        <taxon>Exidiaceae</taxon>
        <taxon>Exidia</taxon>
    </lineage>
</organism>
<evidence type="ECO:0000313" key="11">
    <source>
        <dbReference type="EMBL" id="KZW04269.1"/>
    </source>
</evidence>